<dbReference type="SMART" id="SM00917">
    <property type="entry name" value="LeuA_dimer"/>
    <property type="match status" value="1"/>
</dbReference>
<keyword evidence="5 13" id="KW-0432">Leucine biosynthesis</keyword>
<comment type="subcellular location">
    <subcellularLocation>
        <location evidence="13">Cytoplasm</location>
    </subcellularLocation>
</comment>
<dbReference type="InterPro" id="IPR005668">
    <property type="entry name" value="IPM_Synthase"/>
</dbReference>
<dbReference type="SUPFAM" id="SSF89000">
    <property type="entry name" value="post-HMGL domain-like"/>
    <property type="match status" value="1"/>
</dbReference>
<reference evidence="16 18" key="1">
    <citation type="submission" date="2017-03" db="EMBL/GenBank/DDBJ databases">
        <title>Genome sequence of Clostridium chromiireducens DSM 23318.</title>
        <authorList>
            <person name="Poehlein A."/>
            <person name="Daniel R."/>
        </authorList>
    </citation>
    <scope>NUCLEOTIDE SEQUENCE [LARGE SCALE GENOMIC DNA]</scope>
    <source>
        <strain evidence="16 18">DSM 23318</strain>
    </source>
</reference>
<sequence length="670" mass="76545">MENFQKYKRMYFMPPVVTYDWVKKDYIDKVPRWCSVDLRDGNQSLIEPMSLEEKLEFFNMLVEIGFKEIEVGFPAASETEFDFIRTLIEKEMIPEDVSIQVLTQARDHIIRRTFEAVKGAPHAIIHLYNSTSVAQREQVFEKSKEEIKQLAVDGAKLLKELAEKEEGNFSFQYSPESFPGTEVDYALEVCNAVLDIWRPTKENKAIINIPTTVENAMPHVFACQVEYIHKNLKYREAVSLCLHPHNDRGSGVSDAELGILAGADRIEGTLFGNGERTGNLDIITVAMNLYSHGVDPKLNFRNMSEICETYERLTRMQVGMRQPYAGELVFTAFSGSHQDAISKGMKWRENRDSEYWDVPYLPIDPMDVGRQYDSDVIRINSQSGKGGVAYILQKNYGISLPKQMQEAFGYTVKDISDKAHKELTPEWIYSILEEKYIRNSHVFQIPECHFRQGAEMTAEATICHGGKTQCVTAQGNGRLDAVSNAIKEYFGIEYELDVYEEHSLSSGSHSKAVTYVGIKCHDKLYWGVGIETDIINSSIAALAVAVNQLEEIKNMKRSDERMTEVLNYIQSNYKTVTLDKLSETFFLSKPYLSKYIKESTNTTFGDIVKQIRMDKAKNLLKGSGMTVENISEQVGYQNVEHFIRLFRKAYGITPVEFRNNVPKSKNEQYI</sequence>
<dbReference type="Pfam" id="PF08502">
    <property type="entry name" value="LeuA_dimer"/>
    <property type="match status" value="1"/>
</dbReference>
<feature type="binding site" evidence="13">
    <location>
        <position position="243"/>
    </location>
    <ligand>
        <name>Mg(2+)</name>
        <dbReference type="ChEBI" id="CHEBI:18420"/>
    </ligand>
</feature>
<dbReference type="STRING" id="225345.CLCHR_47660"/>
<dbReference type="Gene3D" id="1.10.10.60">
    <property type="entry name" value="Homeodomain-like"/>
    <property type="match status" value="2"/>
</dbReference>
<dbReference type="SUPFAM" id="SSF46689">
    <property type="entry name" value="Homeodomain-like"/>
    <property type="match status" value="1"/>
</dbReference>
<feature type="binding site" evidence="13">
    <location>
        <position position="245"/>
    </location>
    <ligand>
        <name>Mg(2+)</name>
        <dbReference type="ChEBI" id="CHEBI:18420"/>
    </ligand>
</feature>
<evidence type="ECO:0000256" key="12">
    <source>
        <dbReference type="ARBA" id="ARBA00023304"/>
    </source>
</evidence>
<dbReference type="UniPathway" id="UPA00048">
    <property type="reaction ID" value="UER00070"/>
</dbReference>
<dbReference type="GO" id="GO:0000287">
    <property type="term" value="F:magnesium ion binding"/>
    <property type="evidence" value="ECO:0007669"/>
    <property type="project" value="UniProtKB-UniRule"/>
</dbReference>
<comment type="catalytic activity">
    <reaction evidence="1 13">
        <text>3-methyl-2-oxobutanoate + acetyl-CoA + H2O = (2S)-2-isopropylmalate + CoA + H(+)</text>
        <dbReference type="Rhea" id="RHEA:21524"/>
        <dbReference type="ChEBI" id="CHEBI:1178"/>
        <dbReference type="ChEBI" id="CHEBI:11851"/>
        <dbReference type="ChEBI" id="CHEBI:15377"/>
        <dbReference type="ChEBI" id="CHEBI:15378"/>
        <dbReference type="ChEBI" id="CHEBI:57287"/>
        <dbReference type="ChEBI" id="CHEBI:57288"/>
        <dbReference type="EC" id="2.3.3.13"/>
    </reaction>
</comment>
<keyword evidence="16" id="KW-0012">Acyltransferase</keyword>
<evidence type="ECO:0000256" key="13">
    <source>
        <dbReference type="HAMAP-Rule" id="MF_00572"/>
    </source>
</evidence>
<dbReference type="SMART" id="SM00342">
    <property type="entry name" value="HTH_ARAC"/>
    <property type="match status" value="1"/>
</dbReference>
<keyword evidence="12 13" id="KW-0100">Branched-chain amino acid biosynthesis</keyword>
<comment type="subunit">
    <text evidence="13">Homodimer.</text>
</comment>
<proteinExistence type="inferred from homology"/>
<evidence type="ECO:0000256" key="5">
    <source>
        <dbReference type="ARBA" id="ARBA00022430"/>
    </source>
</evidence>
<evidence type="ECO:0000256" key="11">
    <source>
        <dbReference type="ARBA" id="ARBA00023163"/>
    </source>
</evidence>
<dbReference type="GO" id="GO:0003985">
    <property type="term" value="F:acetyl-CoA C-acetyltransferase activity"/>
    <property type="evidence" value="ECO:0007669"/>
    <property type="project" value="UniProtKB-UniRule"/>
</dbReference>
<dbReference type="InterPro" id="IPR009057">
    <property type="entry name" value="Homeodomain-like_sf"/>
</dbReference>
<dbReference type="NCBIfam" id="NF002991">
    <property type="entry name" value="PRK03739.1"/>
    <property type="match status" value="1"/>
</dbReference>
<dbReference type="GO" id="GO:0005737">
    <property type="term" value="C:cytoplasm"/>
    <property type="evidence" value="ECO:0007669"/>
    <property type="project" value="UniProtKB-SubCell"/>
</dbReference>
<dbReference type="GO" id="GO:0003700">
    <property type="term" value="F:DNA-binding transcription factor activity"/>
    <property type="evidence" value="ECO:0007669"/>
    <property type="project" value="InterPro"/>
</dbReference>
<dbReference type="Pfam" id="PF12833">
    <property type="entry name" value="HTH_18"/>
    <property type="match status" value="1"/>
</dbReference>
<dbReference type="InterPro" id="IPR020449">
    <property type="entry name" value="Tscrpt_reg_AraC-type_HTH"/>
</dbReference>
<keyword evidence="18" id="KW-1185">Reference proteome</keyword>
<dbReference type="InterPro" id="IPR054692">
    <property type="entry name" value="LeuA-like_post-cat"/>
</dbReference>
<dbReference type="HAMAP" id="MF_00572">
    <property type="entry name" value="LeuA_type2"/>
    <property type="match status" value="1"/>
</dbReference>
<feature type="domain" description="HTH araC/xylS-type" evidence="14">
    <location>
        <begin position="563"/>
        <end position="660"/>
    </location>
</feature>
<dbReference type="OrthoDB" id="9804858at2"/>
<dbReference type="GO" id="GO:0009098">
    <property type="term" value="P:L-leucine biosynthetic process"/>
    <property type="evidence" value="ECO:0007669"/>
    <property type="project" value="UniProtKB-UniRule"/>
</dbReference>
<feature type="domain" description="Pyruvate carboxyltransferase" evidence="15">
    <location>
        <begin position="31"/>
        <end position="304"/>
    </location>
</feature>
<dbReference type="InterPro" id="IPR018060">
    <property type="entry name" value="HTH_AraC"/>
</dbReference>
<dbReference type="GO" id="GO:0043565">
    <property type="term" value="F:sequence-specific DNA binding"/>
    <property type="evidence" value="ECO:0007669"/>
    <property type="project" value="InterPro"/>
</dbReference>
<organism evidence="16 18">
    <name type="scientific">Clostridium chromiireducens</name>
    <dbReference type="NCBI Taxonomy" id="225345"/>
    <lineage>
        <taxon>Bacteria</taxon>
        <taxon>Bacillati</taxon>
        <taxon>Bacillota</taxon>
        <taxon>Clostridia</taxon>
        <taxon>Eubacteriales</taxon>
        <taxon>Clostridiaceae</taxon>
        <taxon>Clostridium</taxon>
    </lineage>
</organism>
<dbReference type="Proteomes" id="UP000191056">
    <property type="component" value="Unassembled WGS sequence"/>
</dbReference>
<dbReference type="SUPFAM" id="SSF110921">
    <property type="entry name" value="2-isopropylmalate synthase LeuA, allosteric (dimerisation) domain"/>
    <property type="match status" value="1"/>
</dbReference>
<evidence type="ECO:0000259" key="15">
    <source>
        <dbReference type="PROSITE" id="PS50991"/>
    </source>
</evidence>
<comment type="cofactor">
    <cofactor evidence="13">
        <name>Mg(2+)</name>
        <dbReference type="ChEBI" id="CHEBI:18420"/>
    </cofactor>
</comment>
<keyword evidence="13" id="KW-0963">Cytoplasm</keyword>
<dbReference type="InterPro" id="IPR002034">
    <property type="entry name" value="AIPM/Hcit_synth_CS"/>
</dbReference>
<dbReference type="PROSITE" id="PS00041">
    <property type="entry name" value="HTH_ARAC_FAMILY_1"/>
    <property type="match status" value="1"/>
</dbReference>
<evidence type="ECO:0000256" key="2">
    <source>
        <dbReference type="ARBA" id="ARBA00004689"/>
    </source>
</evidence>
<dbReference type="RefSeq" id="WP_079442407.1">
    <property type="nucleotide sequence ID" value="NZ_MZGT01000139.1"/>
</dbReference>
<dbReference type="InterPro" id="IPR013709">
    <property type="entry name" value="2-isopropylmalate_synth_dimer"/>
</dbReference>
<comment type="pathway">
    <text evidence="2 13">Amino-acid biosynthesis; L-leucine biosynthesis; L-leucine from 3-methyl-2-oxobutanoate: step 1/4.</text>
</comment>
<dbReference type="PROSITE" id="PS00815">
    <property type="entry name" value="AIPM_HOMOCIT_SYNTH_1"/>
    <property type="match status" value="1"/>
</dbReference>
<dbReference type="AlphaFoldDB" id="A0A1V4I489"/>
<evidence type="ECO:0000256" key="4">
    <source>
        <dbReference type="ARBA" id="ARBA00012973"/>
    </source>
</evidence>
<evidence type="ECO:0000256" key="9">
    <source>
        <dbReference type="ARBA" id="ARBA00023015"/>
    </source>
</evidence>
<evidence type="ECO:0000313" key="16">
    <source>
        <dbReference type="EMBL" id="OPJ54783.1"/>
    </source>
</evidence>
<dbReference type="Pfam" id="PF22615">
    <property type="entry name" value="IPMS_D2"/>
    <property type="match status" value="1"/>
</dbReference>
<dbReference type="PANTHER" id="PTHR46911:SF1">
    <property type="entry name" value="2-ISOPROPYLMALATE SYNTHASE"/>
    <property type="match status" value="1"/>
</dbReference>
<evidence type="ECO:0000259" key="14">
    <source>
        <dbReference type="PROSITE" id="PS01124"/>
    </source>
</evidence>
<keyword evidence="6 13" id="KW-0028">Amino-acid biosynthesis</keyword>
<evidence type="ECO:0000256" key="1">
    <source>
        <dbReference type="ARBA" id="ARBA00000064"/>
    </source>
</evidence>
<evidence type="ECO:0000256" key="3">
    <source>
        <dbReference type="ARBA" id="ARBA00009767"/>
    </source>
</evidence>
<evidence type="ECO:0000313" key="18">
    <source>
        <dbReference type="Proteomes" id="UP000191056"/>
    </source>
</evidence>
<dbReference type="PRINTS" id="PR00032">
    <property type="entry name" value="HTHARAC"/>
</dbReference>
<dbReference type="EMBL" id="QXDJ01000001">
    <property type="protein sequence ID" value="RII35903.1"/>
    <property type="molecule type" value="Genomic_DNA"/>
</dbReference>
<keyword evidence="13" id="KW-0460">Magnesium</keyword>
<dbReference type="Pfam" id="PF00682">
    <property type="entry name" value="HMGL-like"/>
    <property type="match status" value="1"/>
</dbReference>
<reference evidence="17 19" key="2">
    <citation type="submission" date="2018-08" db="EMBL/GenBank/DDBJ databases">
        <title>Genome of Clostridium chromiireducens C1, DSM12136.</title>
        <authorList>
            <person name="Xing M."/>
            <person name="Wei Y."/>
            <person name="Ang E.L."/>
            <person name="Zhao H."/>
            <person name="Zhang Y."/>
        </authorList>
    </citation>
    <scope>NUCLEOTIDE SEQUENCE [LARGE SCALE GENOMIC DNA]</scope>
    <source>
        <strain evidence="17 19">C1</strain>
    </source>
</reference>
<dbReference type="GO" id="GO:0003852">
    <property type="term" value="F:2-isopropylmalate synthase activity"/>
    <property type="evidence" value="ECO:0007669"/>
    <property type="project" value="UniProtKB-UniRule"/>
</dbReference>
<feature type="region of interest" description="Regulatory domain" evidence="13">
    <location>
        <begin position="439"/>
        <end position="670"/>
    </location>
</feature>
<keyword evidence="10" id="KW-0238">DNA-binding</keyword>
<dbReference type="Proteomes" id="UP000265930">
    <property type="component" value="Unassembled WGS sequence"/>
</dbReference>
<dbReference type="InterPro" id="IPR018062">
    <property type="entry name" value="HTH_AraC-typ_CS"/>
</dbReference>
<feature type="binding site" evidence="13">
    <location>
        <position position="40"/>
    </location>
    <ligand>
        <name>Mg(2+)</name>
        <dbReference type="ChEBI" id="CHEBI:18420"/>
    </ligand>
</feature>
<dbReference type="PROSITE" id="PS01124">
    <property type="entry name" value="HTH_ARAC_FAMILY_2"/>
    <property type="match status" value="1"/>
</dbReference>
<dbReference type="PROSITE" id="PS00816">
    <property type="entry name" value="AIPM_HOMOCIT_SYNTH_2"/>
    <property type="match status" value="1"/>
</dbReference>
<dbReference type="SUPFAM" id="SSF51569">
    <property type="entry name" value="Aldolase"/>
    <property type="match status" value="1"/>
</dbReference>
<dbReference type="PROSITE" id="PS50991">
    <property type="entry name" value="PYR_CT"/>
    <property type="match status" value="1"/>
</dbReference>
<dbReference type="InterPro" id="IPR036230">
    <property type="entry name" value="LeuA_allosteric_dom_sf"/>
</dbReference>
<dbReference type="PANTHER" id="PTHR46911">
    <property type="match status" value="1"/>
</dbReference>
<evidence type="ECO:0000313" key="17">
    <source>
        <dbReference type="EMBL" id="RII35903.1"/>
    </source>
</evidence>
<comment type="caution">
    <text evidence="16">The sequence shown here is derived from an EMBL/GenBank/DDBJ whole genome shotgun (WGS) entry which is preliminary data.</text>
</comment>
<dbReference type="CDD" id="cd07942">
    <property type="entry name" value="DRE_TIM_LeuA"/>
    <property type="match status" value="1"/>
</dbReference>
<dbReference type="Gene3D" id="3.30.160.270">
    <property type="match status" value="1"/>
</dbReference>
<keyword evidence="11" id="KW-0804">Transcription</keyword>
<dbReference type="Gene3D" id="3.20.20.70">
    <property type="entry name" value="Aldolase class I"/>
    <property type="match status" value="1"/>
</dbReference>
<dbReference type="InterPro" id="IPR013785">
    <property type="entry name" value="Aldolase_TIM"/>
</dbReference>
<feature type="binding site" evidence="13">
    <location>
        <position position="279"/>
    </location>
    <ligand>
        <name>Mg(2+)</name>
        <dbReference type="ChEBI" id="CHEBI:18420"/>
    </ligand>
</feature>
<dbReference type="EMBL" id="MZGT01000139">
    <property type="protein sequence ID" value="OPJ54783.1"/>
    <property type="molecule type" value="Genomic_DNA"/>
</dbReference>
<keyword evidence="8 13" id="KW-0479">Metal-binding</keyword>
<dbReference type="InterPro" id="IPR000891">
    <property type="entry name" value="PYR_CT"/>
</dbReference>
<dbReference type="InterPro" id="IPR039371">
    <property type="entry name" value="LeuA_N_DRE-TIM"/>
</dbReference>
<evidence type="ECO:0000256" key="6">
    <source>
        <dbReference type="ARBA" id="ARBA00022605"/>
    </source>
</evidence>
<evidence type="ECO:0000313" key="19">
    <source>
        <dbReference type="Proteomes" id="UP000265930"/>
    </source>
</evidence>
<keyword evidence="9" id="KW-0805">Transcription regulation</keyword>
<keyword evidence="7 13" id="KW-0808">Transferase</keyword>
<protein>
    <recommendedName>
        <fullName evidence="4 13">2-isopropylmalate synthase</fullName>
        <ecNumber evidence="4 13">2.3.3.13</ecNumber>
    </recommendedName>
    <alternativeName>
        <fullName evidence="13">Alpha-IPM synthase</fullName>
    </alternativeName>
    <alternativeName>
        <fullName evidence="13">Alpha-isopropylmalate synthase</fullName>
    </alternativeName>
</protein>
<evidence type="ECO:0000256" key="8">
    <source>
        <dbReference type="ARBA" id="ARBA00022723"/>
    </source>
</evidence>
<evidence type="ECO:0000256" key="10">
    <source>
        <dbReference type="ARBA" id="ARBA00023125"/>
    </source>
</evidence>
<accession>A0A1V4I489</accession>
<evidence type="ECO:0000256" key="7">
    <source>
        <dbReference type="ARBA" id="ARBA00022679"/>
    </source>
</evidence>
<name>A0A1V4I489_9CLOT</name>
<comment type="similarity">
    <text evidence="3 13">Belongs to the alpha-IPM synthase/homocitrate synthase family. LeuA type 2 subfamily.</text>
</comment>
<comment type="function">
    <text evidence="13">Catalyzes the condensation of the acetyl group of acetyl-CoA with 3-methyl-2-oxobutanoate (2-ketoisovalerate) to form 3-carboxy-3-hydroxy-4-methylpentanoate (2-isopropylmalate).</text>
</comment>
<gene>
    <name evidence="16" type="primary">leuA_5</name>
    <name evidence="13" type="synonym">leuA</name>
    <name evidence="16" type="ORF">CLCHR_47660</name>
    <name evidence="17" type="ORF">D2A34_00605</name>
</gene>
<dbReference type="EC" id="2.3.3.13" evidence="4 13"/>